<dbReference type="InterPro" id="IPR013328">
    <property type="entry name" value="6PGD_dom2"/>
</dbReference>
<proteinExistence type="inferred from homology"/>
<dbReference type="InterPro" id="IPR006115">
    <property type="entry name" value="6PGDH_NADP-bd"/>
</dbReference>
<dbReference type="InterPro" id="IPR029154">
    <property type="entry name" value="HIBADH-like_NADP-bd"/>
</dbReference>
<dbReference type="RefSeq" id="WP_147058466.1">
    <property type="nucleotide sequence ID" value="NZ_BJYL01000031.1"/>
</dbReference>
<dbReference type="GO" id="GO:0050661">
    <property type="term" value="F:NADP binding"/>
    <property type="evidence" value="ECO:0007669"/>
    <property type="project" value="InterPro"/>
</dbReference>
<dbReference type="AlphaFoldDB" id="A0A511Z979"/>
<dbReference type="PANTHER" id="PTHR43060:SF15">
    <property type="entry name" value="3-HYDROXYISOBUTYRATE DEHYDROGENASE-LIKE 1, MITOCHONDRIAL-RELATED"/>
    <property type="match status" value="1"/>
</dbReference>
<evidence type="ECO:0000256" key="3">
    <source>
        <dbReference type="ARBA" id="ARBA00023027"/>
    </source>
</evidence>
<dbReference type="OrthoDB" id="9786703at2"/>
<feature type="domain" description="6-phosphogluconate dehydrogenase NADP-binding" evidence="5">
    <location>
        <begin position="5"/>
        <end position="164"/>
    </location>
</feature>
<dbReference type="Proteomes" id="UP000321901">
    <property type="component" value="Unassembled WGS sequence"/>
</dbReference>
<dbReference type="InterPro" id="IPR015815">
    <property type="entry name" value="HIBADH-related"/>
</dbReference>
<comment type="caution">
    <text evidence="7">The sequence shown here is derived from an EMBL/GenBank/DDBJ whole genome shotgun (WGS) entry which is preliminary data.</text>
</comment>
<dbReference type="GO" id="GO:0016491">
    <property type="term" value="F:oxidoreductase activity"/>
    <property type="evidence" value="ECO:0007669"/>
    <property type="project" value="UniProtKB-KW"/>
</dbReference>
<keyword evidence="3" id="KW-0520">NAD</keyword>
<gene>
    <name evidence="7" type="primary">ykwC</name>
    <name evidence="7" type="ORF">SLU01_23130</name>
</gene>
<evidence type="ECO:0000256" key="2">
    <source>
        <dbReference type="ARBA" id="ARBA00023002"/>
    </source>
</evidence>
<name>A0A511Z979_9BACL</name>
<evidence type="ECO:0000259" key="5">
    <source>
        <dbReference type="Pfam" id="PF03446"/>
    </source>
</evidence>
<keyword evidence="8" id="KW-1185">Reference proteome</keyword>
<sequence>MGKKKLAFIGTGVMGSSIVKHLLEADYEVTIFTRTKEKAESVLSMGAKWSETVGQAVHDAEIIFTMVGYPSDVEDVYYADNGILANAQKGAVLIDMTTSSPALAKRIAEDAARKGVNSIDAPVSGGDVGAKNGTLSIMCGGERETFKQVLPLLEVFGQQIVYQGEAGAGQHTKMCNQIAIATNMIGVCEALAYGRKAGLDADTILQSIASGAAGSWSLSNLAPRMIKGDFEPGFYVKHFLKDMNIALSEAELMNLPLPGLRLARDMYNNLIEEGYGEKGTQVLYKQYID</sequence>
<dbReference type="Pfam" id="PF14833">
    <property type="entry name" value="NAD_binding_11"/>
    <property type="match status" value="1"/>
</dbReference>
<dbReference type="SUPFAM" id="SSF51735">
    <property type="entry name" value="NAD(P)-binding Rossmann-fold domains"/>
    <property type="match status" value="1"/>
</dbReference>
<evidence type="ECO:0000259" key="6">
    <source>
        <dbReference type="Pfam" id="PF14833"/>
    </source>
</evidence>
<comment type="similarity">
    <text evidence="1">Belongs to the HIBADH-related family.</text>
</comment>
<evidence type="ECO:0000313" key="7">
    <source>
        <dbReference type="EMBL" id="GEN84001.1"/>
    </source>
</evidence>
<feature type="active site" evidence="4">
    <location>
        <position position="173"/>
    </location>
</feature>
<reference evidence="7 8" key="1">
    <citation type="submission" date="2019-07" db="EMBL/GenBank/DDBJ databases">
        <title>Whole genome shotgun sequence of Sporosarcina luteola NBRC 105378.</title>
        <authorList>
            <person name="Hosoyama A."/>
            <person name="Uohara A."/>
            <person name="Ohji S."/>
            <person name="Ichikawa N."/>
        </authorList>
    </citation>
    <scope>NUCLEOTIDE SEQUENCE [LARGE SCALE GENOMIC DNA]</scope>
    <source>
        <strain evidence="7 8">NBRC 105378</strain>
    </source>
</reference>
<dbReference type="InterPro" id="IPR008927">
    <property type="entry name" value="6-PGluconate_DH-like_C_sf"/>
</dbReference>
<evidence type="ECO:0000313" key="8">
    <source>
        <dbReference type="Proteomes" id="UP000321901"/>
    </source>
</evidence>
<dbReference type="Gene3D" id="1.10.1040.10">
    <property type="entry name" value="N-(1-d-carboxylethyl)-l-norvaline Dehydrogenase, domain 2"/>
    <property type="match status" value="1"/>
</dbReference>
<evidence type="ECO:0000256" key="4">
    <source>
        <dbReference type="PIRSR" id="PIRSR000103-1"/>
    </source>
</evidence>
<evidence type="ECO:0000256" key="1">
    <source>
        <dbReference type="ARBA" id="ARBA00009080"/>
    </source>
</evidence>
<keyword evidence="2" id="KW-0560">Oxidoreductase</keyword>
<dbReference type="Gene3D" id="3.40.50.720">
    <property type="entry name" value="NAD(P)-binding Rossmann-like Domain"/>
    <property type="match status" value="1"/>
</dbReference>
<feature type="domain" description="3-hydroxyisobutyrate dehydrogenase-like NAD-binding" evidence="6">
    <location>
        <begin position="167"/>
        <end position="285"/>
    </location>
</feature>
<dbReference type="SUPFAM" id="SSF48179">
    <property type="entry name" value="6-phosphogluconate dehydrogenase C-terminal domain-like"/>
    <property type="match status" value="1"/>
</dbReference>
<protein>
    <submittedName>
        <fullName evidence="7">Putative oxidoreductase YkwC</fullName>
    </submittedName>
</protein>
<dbReference type="Pfam" id="PF03446">
    <property type="entry name" value="NAD_binding_2"/>
    <property type="match status" value="1"/>
</dbReference>
<dbReference type="InterPro" id="IPR036291">
    <property type="entry name" value="NAD(P)-bd_dom_sf"/>
</dbReference>
<dbReference type="PANTHER" id="PTHR43060">
    <property type="entry name" value="3-HYDROXYISOBUTYRATE DEHYDROGENASE-LIKE 1, MITOCHONDRIAL-RELATED"/>
    <property type="match status" value="1"/>
</dbReference>
<accession>A0A511Z979</accession>
<organism evidence="7 8">
    <name type="scientific">Sporosarcina luteola</name>
    <dbReference type="NCBI Taxonomy" id="582850"/>
    <lineage>
        <taxon>Bacteria</taxon>
        <taxon>Bacillati</taxon>
        <taxon>Bacillota</taxon>
        <taxon>Bacilli</taxon>
        <taxon>Bacillales</taxon>
        <taxon>Caryophanaceae</taxon>
        <taxon>Sporosarcina</taxon>
    </lineage>
</organism>
<dbReference type="PIRSF" id="PIRSF000103">
    <property type="entry name" value="HIBADH"/>
    <property type="match status" value="1"/>
</dbReference>
<dbReference type="EMBL" id="BJYL01000031">
    <property type="protein sequence ID" value="GEN84001.1"/>
    <property type="molecule type" value="Genomic_DNA"/>
</dbReference>
<dbReference type="GO" id="GO:0051287">
    <property type="term" value="F:NAD binding"/>
    <property type="evidence" value="ECO:0007669"/>
    <property type="project" value="InterPro"/>
</dbReference>